<dbReference type="Gene3D" id="3.30.1360.210">
    <property type="match status" value="1"/>
</dbReference>
<dbReference type="PANTHER" id="PTHR10064">
    <property type="entry name" value="60S RIBOSOMAL PROTEIN L22"/>
    <property type="match status" value="1"/>
</dbReference>
<dbReference type="GO" id="GO:0003723">
    <property type="term" value="F:RNA binding"/>
    <property type="evidence" value="ECO:0007669"/>
    <property type="project" value="TreeGrafter"/>
</dbReference>
<evidence type="ECO:0000256" key="1">
    <source>
        <dbReference type="ARBA" id="ARBA00007817"/>
    </source>
</evidence>
<dbReference type="InterPro" id="IPR002671">
    <property type="entry name" value="Ribosomal_eL22"/>
</dbReference>
<keyword evidence="5" id="KW-1185">Reference proteome</keyword>
<dbReference type="AlphaFoldDB" id="A0A0N0NQ80"/>
<dbReference type="PANTHER" id="PTHR10064:SF31">
    <property type="entry name" value="LARGE RIBOSOMAL SUBUNIT PROTEIN EL22A-RELATED"/>
    <property type="match status" value="1"/>
</dbReference>
<dbReference type="EMBL" id="LFJN01000005">
    <property type="protein sequence ID" value="KPI43598.1"/>
    <property type="molecule type" value="Genomic_DNA"/>
</dbReference>
<keyword evidence="2 4" id="KW-0689">Ribosomal protein</keyword>
<reference evidence="4 5" key="1">
    <citation type="submission" date="2015-06" db="EMBL/GenBank/DDBJ databases">
        <title>Draft genome of the ant-associated black yeast Phialophora attae CBS 131958.</title>
        <authorList>
            <person name="Moreno L.F."/>
            <person name="Stielow B.J."/>
            <person name="de Hoog S."/>
            <person name="Vicente V.A."/>
            <person name="Weiss V.A."/>
            <person name="de Vries M."/>
            <person name="Cruz L.M."/>
            <person name="Souza E.M."/>
        </authorList>
    </citation>
    <scope>NUCLEOTIDE SEQUENCE [LARGE SCALE GENOMIC DNA]</scope>
    <source>
        <strain evidence="4 5">CBS 131958</strain>
    </source>
</reference>
<evidence type="ECO:0000256" key="2">
    <source>
        <dbReference type="ARBA" id="ARBA00022980"/>
    </source>
</evidence>
<dbReference type="STRING" id="1664694.A0A0N0NQ80"/>
<dbReference type="Pfam" id="PF01776">
    <property type="entry name" value="Ribosomal_L22e"/>
    <property type="match status" value="1"/>
</dbReference>
<comment type="caution">
    <text evidence="4">The sequence shown here is derived from an EMBL/GenBank/DDBJ whole genome shotgun (WGS) entry which is preliminary data.</text>
</comment>
<gene>
    <name evidence="4" type="ORF">AB675_6998</name>
</gene>
<keyword evidence="3" id="KW-0687">Ribonucleoprotein</keyword>
<dbReference type="VEuPathDB" id="FungiDB:AB675_6998"/>
<dbReference type="FunFam" id="3.30.1360.210:FF:000001">
    <property type="entry name" value="60S ribosomal protein L22 1"/>
    <property type="match status" value="1"/>
</dbReference>
<dbReference type="InterPro" id="IPR038526">
    <property type="entry name" value="Ribosomal_eL22_sf"/>
</dbReference>
<dbReference type="OrthoDB" id="10259820at2759"/>
<dbReference type="Proteomes" id="UP000038010">
    <property type="component" value="Unassembled WGS sequence"/>
</dbReference>
<protein>
    <submittedName>
        <fullName evidence="4">60S ribosomal protein L22</fullName>
    </submittedName>
</protein>
<sequence>MAPTQSSKKGAKTKVTSKYTINCTQPVSDKIFDISAFEKFLHDRIKVEGRTGNLGDDVEIKQVGDGKIEVVTHIPFSGRYLKYLTKKFLKKQQLRDWLRVVSTSKGVYELRFFNVVNEEGDEDDE</sequence>
<dbReference type="GO" id="GO:0005840">
    <property type="term" value="C:ribosome"/>
    <property type="evidence" value="ECO:0007669"/>
    <property type="project" value="UniProtKB-KW"/>
</dbReference>
<evidence type="ECO:0000313" key="4">
    <source>
        <dbReference type="EMBL" id="KPI43598.1"/>
    </source>
</evidence>
<name>A0A0N0NQ80_9EURO</name>
<dbReference type="GO" id="GO:1990904">
    <property type="term" value="C:ribonucleoprotein complex"/>
    <property type="evidence" value="ECO:0007669"/>
    <property type="project" value="UniProtKB-KW"/>
</dbReference>
<proteinExistence type="inferred from homology"/>
<evidence type="ECO:0000313" key="5">
    <source>
        <dbReference type="Proteomes" id="UP000038010"/>
    </source>
</evidence>
<evidence type="ECO:0000256" key="3">
    <source>
        <dbReference type="ARBA" id="ARBA00023274"/>
    </source>
</evidence>
<comment type="similarity">
    <text evidence="1">Belongs to the eukaryotic ribosomal protein eL22 family.</text>
</comment>
<dbReference type="RefSeq" id="XP_018003561.1">
    <property type="nucleotide sequence ID" value="XM_018147330.1"/>
</dbReference>
<dbReference type="GO" id="GO:0002181">
    <property type="term" value="P:cytoplasmic translation"/>
    <property type="evidence" value="ECO:0007669"/>
    <property type="project" value="TreeGrafter"/>
</dbReference>
<accession>A0A0N0NQ80</accession>
<organism evidence="4 5">
    <name type="scientific">Cyphellophora attinorum</name>
    <dbReference type="NCBI Taxonomy" id="1664694"/>
    <lineage>
        <taxon>Eukaryota</taxon>
        <taxon>Fungi</taxon>
        <taxon>Dikarya</taxon>
        <taxon>Ascomycota</taxon>
        <taxon>Pezizomycotina</taxon>
        <taxon>Eurotiomycetes</taxon>
        <taxon>Chaetothyriomycetidae</taxon>
        <taxon>Chaetothyriales</taxon>
        <taxon>Cyphellophoraceae</taxon>
        <taxon>Cyphellophora</taxon>
    </lineage>
</organism>
<dbReference type="GO" id="GO:0003735">
    <property type="term" value="F:structural constituent of ribosome"/>
    <property type="evidence" value="ECO:0007669"/>
    <property type="project" value="InterPro"/>
</dbReference>
<dbReference type="GeneID" id="28739209"/>
<dbReference type="GO" id="GO:0005737">
    <property type="term" value="C:cytoplasm"/>
    <property type="evidence" value="ECO:0007669"/>
    <property type="project" value="UniProtKB-ARBA"/>
</dbReference>